<evidence type="ECO:0000313" key="2">
    <source>
        <dbReference type="Proteomes" id="UP001438707"/>
    </source>
</evidence>
<reference evidence="1 2" key="1">
    <citation type="journal article" date="2024" name="Nat. Commun.">
        <title>Phylogenomics reveals the evolutionary origins of lichenization in chlorophyte algae.</title>
        <authorList>
            <person name="Puginier C."/>
            <person name="Libourel C."/>
            <person name="Otte J."/>
            <person name="Skaloud P."/>
            <person name="Haon M."/>
            <person name="Grisel S."/>
            <person name="Petersen M."/>
            <person name="Berrin J.G."/>
            <person name="Delaux P.M."/>
            <person name="Dal Grande F."/>
            <person name="Keller J."/>
        </authorList>
    </citation>
    <scope>NUCLEOTIDE SEQUENCE [LARGE SCALE GENOMIC DNA]</scope>
    <source>
        <strain evidence="1 2">SAG 2145</strain>
    </source>
</reference>
<protein>
    <submittedName>
        <fullName evidence="1">Uncharacterized protein</fullName>
    </submittedName>
</protein>
<name>A0AAW1RGJ2_9CHLO</name>
<gene>
    <name evidence="1" type="ORF">WJX74_000585</name>
</gene>
<proteinExistence type="predicted"/>
<dbReference type="AlphaFoldDB" id="A0AAW1RGJ2"/>
<dbReference type="Proteomes" id="UP001438707">
    <property type="component" value="Unassembled WGS sequence"/>
</dbReference>
<sequence>MSFGDSNDRNIINDYCAKPEPHPPRHEIDSIRACWHANLTMTWQPLVGIHPTGPYWQGIQGSPPQRLQHGLIAQLRTFQSPPDFITFSSNLWDLWGWGNHKPEILTNNQVEAAALQEWAEHMSALMTQIEVNVPAETMLIYRTGAPGSWGQCPNKDGTPIANYVGVTLHHMLQLNMAAREVLERHPRWHLMDLELLLADFKCPQEYLRDFVHVDAYVAWNILNIYLNMLQTFWENHGEPPWRR</sequence>
<keyword evidence="2" id="KW-1185">Reference proteome</keyword>
<dbReference type="EMBL" id="JALJOS010000011">
    <property type="protein sequence ID" value="KAK9832879.1"/>
    <property type="molecule type" value="Genomic_DNA"/>
</dbReference>
<comment type="caution">
    <text evidence="1">The sequence shown here is derived from an EMBL/GenBank/DDBJ whole genome shotgun (WGS) entry which is preliminary data.</text>
</comment>
<organism evidence="1 2">
    <name type="scientific">Apatococcus lobatus</name>
    <dbReference type="NCBI Taxonomy" id="904363"/>
    <lineage>
        <taxon>Eukaryota</taxon>
        <taxon>Viridiplantae</taxon>
        <taxon>Chlorophyta</taxon>
        <taxon>core chlorophytes</taxon>
        <taxon>Trebouxiophyceae</taxon>
        <taxon>Chlorellales</taxon>
        <taxon>Chlorellaceae</taxon>
        <taxon>Apatococcus</taxon>
    </lineage>
</organism>
<evidence type="ECO:0000313" key="1">
    <source>
        <dbReference type="EMBL" id="KAK9832879.1"/>
    </source>
</evidence>
<accession>A0AAW1RGJ2</accession>